<accession>A0A1W2ES07</accession>
<evidence type="ECO:0000256" key="2">
    <source>
        <dbReference type="ARBA" id="ARBA00006275"/>
    </source>
</evidence>
<keyword evidence="5" id="KW-0998">Cell outer membrane</keyword>
<evidence type="ECO:0000313" key="8">
    <source>
        <dbReference type="EMBL" id="SMD12435.1"/>
    </source>
</evidence>
<organism evidence="8 9">
    <name type="scientific">Pedobacter nyackensis</name>
    <dbReference type="NCBI Taxonomy" id="475255"/>
    <lineage>
        <taxon>Bacteria</taxon>
        <taxon>Pseudomonadati</taxon>
        <taxon>Bacteroidota</taxon>
        <taxon>Sphingobacteriia</taxon>
        <taxon>Sphingobacteriales</taxon>
        <taxon>Sphingobacteriaceae</taxon>
        <taxon>Pedobacter</taxon>
    </lineage>
</organism>
<evidence type="ECO:0000259" key="7">
    <source>
        <dbReference type="Pfam" id="PF14322"/>
    </source>
</evidence>
<dbReference type="Proteomes" id="UP000192678">
    <property type="component" value="Unassembled WGS sequence"/>
</dbReference>
<keyword evidence="4" id="KW-0472">Membrane</keyword>
<protein>
    <submittedName>
        <fullName evidence="8">Starch-binding associating with outer membrane</fullName>
    </submittedName>
</protein>
<evidence type="ECO:0000313" key="9">
    <source>
        <dbReference type="Proteomes" id="UP000192678"/>
    </source>
</evidence>
<dbReference type="InterPro" id="IPR033985">
    <property type="entry name" value="SusD-like_N"/>
</dbReference>
<sequence length="543" mass="61169">MKTNILKAAIIGMVALSFSSCKKYLDMTPTNAASDKLVWSKVEYAEIAINSFYHDLNYFGNFSTGQSIAGMTDGLTDAFKYSSMTYNAYMYIPNEIAYGGSVLTPNYAAVYLGNWSNVYEKVRRVNEALANLKKYGAFSESETNRLEAEIRFFRAQLYFDLVKRYKEVIIYNEDLSKIEKNKGLSTEAQGWDFVQADLNFAAQHLVKNNNPNGRVSSGAAYALLSRAMLYAERWEAAKLAGAKVMEMGYELAGNYADAFKTGSSEAILQYSYNKASFTHDFDATYAPGGDRKGAGAMGTPTQEMVESYELKTIGGFPDWTAWHNTSGTTAQPPYEDLEPRFQASILYNGASWKGRTIEPFVDGKDGWASWKEDAVPAGRTVTGYFLKKMLDENIDLSKDGSTQPWTAFRLGEVLLNYAEACYRSNSSPEANAALRKIRARVGLPYVDKNGPALMTAIMQERKVELAFEGYYYWDMKRWKLAENAFTGTRVHGLKVEKIGNMFRYTYVDCDKQDRNFPAKMYRIPLPTSEITNNTAVKQFPEWN</sequence>
<dbReference type="GO" id="GO:0009279">
    <property type="term" value="C:cell outer membrane"/>
    <property type="evidence" value="ECO:0007669"/>
    <property type="project" value="UniProtKB-SubCell"/>
</dbReference>
<reference evidence="8 9" key="1">
    <citation type="submission" date="2017-04" db="EMBL/GenBank/DDBJ databases">
        <authorList>
            <person name="Afonso C.L."/>
            <person name="Miller P.J."/>
            <person name="Scott M.A."/>
            <person name="Spackman E."/>
            <person name="Goraichik I."/>
            <person name="Dimitrov K.M."/>
            <person name="Suarez D.L."/>
            <person name="Swayne D.E."/>
        </authorList>
    </citation>
    <scope>NUCLEOTIDE SEQUENCE [LARGE SCALE GENOMIC DNA]</scope>
    <source>
        <strain evidence="8 9">DSM 19625</strain>
    </source>
</reference>
<dbReference type="OrthoDB" id="691231at2"/>
<keyword evidence="3" id="KW-0732">Signal</keyword>
<dbReference type="InterPro" id="IPR012944">
    <property type="entry name" value="SusD_RagB_dom"/>
</dbReference>
<dbReference type="PROSITE" id="PS51257">
    <property type="entry name" value="PROKAR_LIPOPROTEIN"/>
    <property type="match status" value="1"/>
</dbReference>
<dbReference type="InterPro" id="IPR011990">
    <property type="entry name" value="TPR-like_helical_dom_sf"/>
</dbReference>
<feature type="domain" description="RagB/SusD" evidence="6">
    <location>
        <begin position="265"/>
        <end position="542"/>
    </location>
</feature>
<name>A0A1W2ES07_9SPHI</name>
<comment type="similarity">
    <text evidence="2">Belongs to the SusD family.</text>
</comment>
<dbReference type="RefSeq" id="WP_084291416.1">
    <property type="nucleotide sequence ID" value="NZ_FWYB01000015.1"/>
</dbReference>
<dbReference type="AlphaFoldDB" id="A0A1W2ES07"/>
<evidence type="ECO:0000256" key="1">
    <source>
        <dbReference type="ARBA" id="ARBA00004442"/>
    </source>
</evidence>
<feature type="domain" description="SusD-like N-terminal" evidence="7">
    <location>
        <begin position="77"/>
        <end position="229"/>
    </location>
</feature>
<comment type="subcellular location">
    <subcellularLocation>
        <location evidence="1">Cell outer membrane</location>
    </subcellularLocation>
</comment>
<dbReference type="Pfam" id="PF07980">
    <property type="entry name" value="SusD_RagB"/>
    <property type="match status" value="1"/>
</dbReference>
<evidence type="ECO:0000259" key="6">
    <source>
        <dbReference type="Pfam" id="PF07980"/>
    </source>
</evidence>
<dbReference type="STRING" id="475255.SAMN04488101_11538"/>
<dbReference type="Pfam" id="PF14322">
    <property type="entry name" value="SusD-like_3"/>
    <property type="match status" value="1"/>
</dbReference>
<gene>
    <name evidence="8" type="ORF">SAMN04488101_11538</name>
</gene>
<dbReference type="Gene3D" id="1.25.40.390">
    <property type="match status" value="1"/>
</dbReference>
<evidence type="ECO:0000256" key="4">
    <source>
        <dbReference type="ARBA" id="ARBA00023136"/>
    </source>
</evidence>
<dbReference type="SUPFAM" id="SSF48452">
    <property type="entry name" value="TPR-like"/>
    <property type="match status" value="1"/>
</dbReference>
<proteinExistence type="inferred from homology"/>
<keyword evidence="9" id="KW-1185">Reference proteome</keyword>
<evidence type="ECO:0000256" key="5">
    <source>
        <dbReference type="ARBA" id="ARBA00023237"/>
    </source>
</evidence>
<dbReference type="EMBL" id="FWYB01000015">
    <property type="protein sequence ID" value="SMD12435.1"/>
    <property type="molecule type" value="Genomic_DNA"/>
</dbReference>
<evidence type="ECO:0000256" key="3">
    <source>
        <dbReference type="ARBA" id="ARBA00022729"/>
    </source>
</evidence>